<dbReference type="Proteomes" id="UP000367825">
    <property type="component" value="Unassembled WGS sequence"/>
</dbReference>
<evidence type="ECO:0000313" key="3">
    <source>
        <dbReference type="Proteomes" id="UP000367825"/>
    </source>
</evidence>
<protein>
    <submittedName>
        <fullName evidence="2">Uncharacterized protein</fullName>
    </submittedName>
</protein>
<keyword evidence="1" id="KW-0812">Transmembrane</keyword>
<name>A0A5E4VQG4_9BURK</name>
<feature type="transmembrane region" description="Helical" evidence="1">
    <location>
        <begin position="439"/>
        <end position="458"/>
    </location>
</feature>
<dbReference type="RefSeq" id="WP_145864665.1">
    <property type="nucleotide sequence ID" value="NZ_CABPSC010000010.1"/>
</dbReference>
<sequence length="526" mass="57523">MRNTLLKQTAFLIALTLVYLTFELGFNGRLLDVVGGTATIDDVHHIEVYGRTLSGIAAALFVLQWLMGKRTRSGKDGGKDGGKKSPGLRTIGIACLVTIVVVYFAIKTFVDVLVTTRDAEFRRIAANTILLQRSLVEGRLQLDGLTGNDTVFAKPQGKAFLALFPVLAVSVDRLDEKTRAVKATLVREAVRREIGGAKGYYDNYRDAMKRLHDDWSKYAAIIPDGDSGLIAEQQRAWNDYRARLSRRGWQPETVPFYARGKVSASVRRDLPALPGNWHPGDMVSFYRAVAVKYRQQAARKVHSVEVGGETIPPGLSYEAFVARAGVQKELRKSLGLPASATVQPSYASTEAFGQLFDAFSDEQARLQMSKYDAKPADFEDGGKYAQEGIDATRAAIVPAVALFFSLLGAIAHFSKLLFLSAKCLMLMRTGPDGELSRRASRTALAVLFCAMIGVWSILSMASNDITRSDLFGQMMSWARTGASGGRALTNIAHVVVVGQGYGYPLNEAIRKDVLQGLNYGYHPAAH</sequence>
<organism evidence="2 3">
    <name type="scientific">Pandoraea nosoerga</name>
    <dbReference type="NCBI Taxonomy" id="2508296"/>
    <lineage>
        <taxon>Bacteria</taxon>
        <taxon>Pseudomonadati</taxon>
        <taxon>Pseudomonadota</taxon>
        <taxon>Betaproteobacteria</taxon>
        <taxon>Burkholderiales</taxon>
        <taxon>Burkholderiaceae</taxon>
        <taxon>Pandoraea</taxon>
    </lineage>
</organism>
<dbReference type="AlphaFoldDB" id="A0A5E4VQG4"/>
<evidence type="ECO:0000256" key="1">
    <source>
        <dbReference type="SAM" id="Phobius"/>
    </source>
</evidence>
<gene>
    <name evidence="2" type="ORF">PNO31109_02807</name>
</gene>
<keyword evidence="3" id="KW-1185">Reference proteome</keyword>
<evidence type="ECO:0000313" key="2">
    <source>
        <dbReference type="EMBL" id="VVE14578.1"/>
    </source>
</evidence>
<dbReference type="EMBL" id="CABPSC010000010">
    <property type="protein sequence ID" value="VVE14578.1"/>
    <property type="molecule type" value="Genomic_DNA"/>
</dbReference>
<reference evidence="2 3" key="1">
    <citation type="submission" date="2019-08" db="EMBL/GenBank/DDBJ databases">
        <authorList>
            <person name="Peeters C."/>
        </authorList>
    </citation>
    <scope>NUCLEOTIDE SEQUENCE [LARGE SCALE GENOMIC DNA]</scope>
    <source>
        <strain evidence="2 3">LMG 31109</strain>
    </source>
</reference>
<keyword evidence="1" id="KW-1133">Transmembrane helix</keyword>
<feature type="transmembrane region" description="Helical" evidence="1">
    <location>
        <begin position="395"/>
        <end position="418"/>
    </location>
</feature>
<feature type="transmembrane region" description="Helical" evidence="1">
    <location>
        <begin position="49"/>
        <end position="67"/>
    </location>
</feature>
<keyword evidence="1" id="KW-0472">Membrane</keyword>
<accession>A0A5E4VQG4</accession>
<dbReference type="OrthoDB" id="6891845at2"/>
<feature type="transmembrane region" description="Helical" evidence="1">
    <location>
        <begin position="88"/>
        <end position="106"/>
    </location>
</feature>
<proteinExistence type="predicted"/>